<name>A0A811KEW9_9BILA</name>
<proteinExistence type="predicted"/>
<dbReference type="Proteomes" id="UP000614601">
    <property type="component" value="Unassembled WGS sequence"/>
</dbReference>
<feature type="compositionally biased region" description="Polar residues" evidence="2">
    <location>
        <begin position="882"/>
        <end position="897"/>
    </location>
</feature>
<gene>
    <name evidence="3" type="ORF">BOKJ2_LOCUS5073</name>
</gene>
<organism evidence="3 4">
    <name type="scientific">Bursaphelenchus okinawaensis</name>
    <dbReference type="NCBI Taxonomy" id="465554"/>
    <lineage>
        <taxon>Eukaryota</taxon>
        <taxon>Metazoa</taxon>
        <taxon>Ecdysozoa</taxon>
        <taxon>Nematoda</taxon>
        <taxon>Chromadorea</taxon>
        <taxon>Rhabditida</taxon>
        <taxon>Tylenchina</taxon>
        <taxon>Tylenchomorpha</taxon>
        <taxon>Aphelenchoidea</taxon>
        <taxon>Aphelenchoididae</taxon>
        <taxon>Bursaphelenchus</taxon>
    </lineage>
</organism>
<feature type="region of interest" description="Disordered" evidence="2">
    <location>
        <begin position="303"/>
        <end position="338"/>
    </location>
</feature>
<dbReference type="AlphaFoldDB" id="A0A811KEW9"/>
<dbReference type="EMBL" id="CAJFCW020000003">
    <property type="protein sequence ID" value="CAG9100790.1"/>
    <property type="molecule type" value="Genomic_DNA"/>
</dbReference>
<feature type="coiled-coil region" evidence="1">
    <location>
        <begin position="1095"/>
        <end position="1122"/>
    </location>
</feature>
<feature type="region of interest" description="Disordered" evidence="2">
    <location>
        <begin position="860"/>
        <end position="910"/>
    </location>
</feature>
<comment type="caution">
    <text evidence="3">The sequence shown here is derived from an EMBL/GenBank/DDBJ whole genome shotgun (WGS) entry which is preliminary data.</text>
</comment>
<feature type="compositionally biased region" description="Polar residues" evidence="2">
    <location>
        <begin position="1136"/>
        <end position="1177"/>
    </location>
</feature>
<feature type="compositionally biased region" description="Low complexity" evidence="2">
    <location>
        <begin position="326"/>
        <end position="338"/>
    </location>
</feature>
<feature type="region of interest" description="Disordered" evidence="2">
    <location>
        <begin position="1130"/>
        <end position="1246"/>
    </location>
</feature>
<keyword evidence="4" id="KW-1185">Reference proteome</keyword>
<feature type="compositionally biased region" description="Low complexity" evidence="2">
    <location>
        <begin position="1186"/>
        <end position="1198"/>
    </location>
</feature>
<sequence>MTSYVISAVVKPAMSLEKLHGKTDLIVGGRSKTSVMYKDQRMMIFPRRMMMDINGDFKKQISRFQKIVDVVHTEARKRIRRKSGRKYNVIEKMLEEKLVEEESMEVTKEDDSEDESMVLELVDDGNQGLDSEDEENDEEEMMCDVEDDKTKYGARLTQTFEKYVKQTDLSQLKVKIVKYLVKFFLGRPFEGFLLEIWNPPCPFQVVHDLEIEEGVFVKLKLPKSPNCIMTIKPNGCVEVSRIRTVDDILVAIKCLDALKSLANKKAMREMAPAAASTASASPTSGLGASTRMVQASVAPNSVVPTARDPTRMVTNSVTPGTVMPTSRLSSSVNSNSGQSGTNLAGIAMTQNGTVMTQVGPVQQPGANMYLNGANMAQNGAVMAQGGPMQQPGPNMYPNVNMAQVGAMRQPGVNVNPNDLNMTQNGTMMAQGGILRQTGPNMYPTGSSMTPNGYDPNIYRTGPNMYPNGQNINQNGTSMMSNGYPQQYMVQNGQQTNGTQLTGPQCYSYPNVSQIPGQQPYTYPNNTAIAGHQPYIPSTSMAPIGNQVMPGTHMPQAGTQMASNGLQPQMVPSSTNMFANGTHMSSNGYHMNQHGTQLASNGTYMAQNGTHIAQSATNVYGLSGILHQPQIYQTGTSVHGNGFPIIRNGTNLVQMAQNGTTPPPNGPVMMSSSTSSPITSTNGQVHPMSQAGMLQNGHQTMVPGTSSLSTSNNEQRPLIAPTGMLPNGHQSMAPVTSLTSTSTNGQGYPMSQAGMLPNGTQMPQTRALRLVPNAYVRPDGVILQILPATNQSNIPKGPIEYKFPNGMMITPNGLHPATSRPQLRKIVPGTYICPDGTQFQVHPFDAPVQYYERTKMLWFNAAPNGSTPQTGPPGTGPQIGSGLPTTPNGTAASVNGTPTGPGLMMVPNGSFNGSQSQFPAVTVNQNGLQTPPVNQSAPQALSVNHIGPQASSADQNGPQASSVDQNGSQCSKNNEIQTPNENTKPSPKISTGPSGKFTVNDCYVVKKEDASTKPSAKDEVRNEIKDDKKRIHCGNRTYEVGMDVNVNLPENNPDVRAREFGTVRNTYSLNDEAHVPPTTDGKMFAIPEISDKEDVIEMEQEFRARMEREYDAYQNRAIEIARANGVLGPNETRLVSVPQNDTSGAQNGLPTSGQQPTTSSAQNGGNPDVNGQNNNTTPKAGPAQNPSTGTSQSATTTAQNENSSQPTNATDAAPSEETHITFRGVWFRRPVSGETEEESAARRTGNRALLTQQMIDQNGVQDYECEPVLQE</sequence>
<protein>
    <submittedName>
        <fullName evidence="3">Uncharacterized protein</fullName>
    </submittedName>
</protein>
<feature type="region of interest" description="Disordered" evidence="2">
    <location>
        <begin position="946"/>
        <end position="994"/>
    </location>
</feature>
<keyword evidence="1" id="KW-0175">Coiled coil</keyword>
<dbReference type="EMBL" id="CAJFDH010000003">
    <property type="protein sequence ID" value="CAD5213399.1"/>
    <property type="molecule type" value="Genomic_DNA"/>
</dbReference>
<dbReference type="Proteomes" id="UP000783686">
    <property type="component" value="Unassembled WGS sequence"/>
</dbReference>
<accession>A0A811KEW9</accession>
<evidence type="ECO:0000256" key="1">
    <source>
        <dbReference type="SAM" id="Coils"/>
    </source>
</evidence>
<evidence type="ECO:0000256" key="2">
    <source>
        <dbReference type="SAM" id="MobiDB-lite"/>
    </source>
</evidence>
<evidence type="ECO:0000313" key="4">
    <source>
        <dbReference type="Proteomes" id="UP000614601"/>
    </source>
</evidence>
<evidence type="ECO:0000313" key="3">
    <source>
        <dbReference type="EMBL" id="CAD5213399.1"/>
    </source>
</evidence>
<feature type="compositionally biased region" description="Polar residues" evidence="2">
    <location>
        <begin position="948"/>
        <end position="992"/>
    </location>
</feature>
<feature type="compositionally biased region" description="Polar residues" evidence="2">
    <location>
        <begin position="1199"/>
        <end position="1209"/>
    </location>
</feature>
<reference evidence="3" key="1">
    <citation type="submission" date="2020-09" db="EMBL/GenBank/DDBJ databases">
        <authorList>
            <person name="Kikuchi T."/>
        </authorList>
    </citation>
    <scope>NUCLEOTIDE SEQUENCE</scope>
    <source>
        <strain evidence="3">SH1</strain>
    </source>
</reference>